<protein>
    <submittedName>
        <fullName evidence="1 3">Uncharacterized protein</fullName>
    </submittedName>
</protein>
<dbReference type="CTD" id="66058935"/>
<dbReference type="RefSeq" id="XP_042936910.1">
    <property type="nucleotide sequence ID" value="XM_043080976.1"/>
</dbReference>
<reference evidence="3" key="3">
    <citation type="submission" date="2019-12" db="UniProtKB">
        <authorList>
            <consortium name="WormBaseParasite"/>
        </authorList>
    </citation>
    <scope>IDENTIFICATION</scope>
</reference>
<keyword evidence="2" id="KW-1185">Reference proteome</keyword>
<dbReference type="EMBL" id="CAAKNF010000194">
    <property type="protein sequence ID" value="VIO97215.1"/>
    <property type="molecule type" value="Genomic_DNA"/>
</dbReference>
<accession>A0A4E9FJT9</accession>
<dbReference type="WBParaSite" id="Bm17683.1">
    <property type="protein sequence ID" value="Bm17683.1"/>
    <property type="gene ID" value="WBGene00268825"/>
</dbReference>
<dbReference type="GeneID" id="66058935"/>
<name>A0A4E9FJT9_BRUMA</name>
<proteinExistence type="predicted"/>
<dbReference type="Proteomes" id="UP000006672">
    <property type="component" value="Unassembled WGS sequence"/>
</dbReference>
<evidence type="ECO:0000313" key="3">
    <source>
        <dbReference type="WBParaSite" id="Bm17683.1"/>
    </source>
</evidence>
<reference evidence="2" key="1">
    <citation type="journal article" date="2007" name="Science">
        <title>Draft genome of the filarial nematode parasite Brugia malayi.</title>
        <authorList>
            <person name="Ghedin E."/>
            <person name="Wang S."/>
            <person name="Spiro D."/>
            <person name="Caler E."/>
            <person name="Zhao Q."/>
            <person name="Crabtree J."/>
            <person name="Allen J.E."/>
            <person name="Delcher A.L."/>
            <person name="Guiliano D.B."/>
            <person name="Miranda-Saavedra D."/>
            <person name="Angiuoli S.V."/>
            <person name="Creasy T."/>
            <person name="Amedeo P."/>
            <person name="Haas B."/>
            <person name="El-Sayed N.M."/>
            <person name="Wortman J.R."/>
            <person name="Feldblyum T."/>
            <person name="Tallon L."/>
            <person name="Schatz M."/>
            <person name="Shumway M."/>
            <person name="Koo H."/>
            <person name="Salzberg S.L."/>
            <person name="Schobel S."/>
            <person name="Pertea M."/>
            <person name="Pop M."/>
            <person name="White O."/>
            <person name="Barton G.J."/>
            <person name="Carlow C.K."/>
            <person name="Crawford M.J."/>
            <person name="Daub J."/>
            <person name="Dimmic M.W."/>
            <person name="Estes C.F."/>
            <person name="Foster J.M."/>
            <person name="Ganatra M."/>
            <person name="Gregory W.F."/>
            <person name="Johnson N.M."/>
            <person name="Jin J."/>
            <person name="Komuniecki R."/>
            <person name="Korf I."/>
            <person name="Kumar S."/>
            <person name="Laney S."/>
            <person name="Li B.W."/>
            <person name="Li W."/>
            <person name="Lindblom T.H."/>
            <person name="Lustigman S."/>
            <person name="Ma D."/>
            <person name="Maina C.V."/>
            <person name="Martin D.M."/>
            <person name="McCarter J.P."/>
            <person name="McReynolds L."/>
            <person name="Mitreva M."/>
            <person name="Nutman T.B."/>
            <person name="Parkinson J."/>
            <person name="Peregrin-Alvarez J.M."/>
            <person name="Poole C."/>
            <person name="Ren Q."/>
            <person name="Saunders L."/>
            <person name="Sluder A.E."/>
            <person name="Smith K."/>
            <person name="Stanke M."/>
            <person name="Unnasch T.R."/>
            <person name="Ware J."/>
            <person name="Wei A.D."/>
            <person name="Weil G."/>
            <person name="Williams D.J."/>
            <person name="Zhang Y."/>
            <person name="Williams S.A."/>
            <person name="Fraser-Liggett C."/>
            <person name="Slatko B."/>
            <person name="Blaxter M.L."/>
            <person name="Scott A.L."/>
        </authorList>
    </citation>
    <scope>NUCLEOTIDE SEQUENCE</scope>
    <source>
        <strain evidence="2">FR3</strain>
    </source>
</reference>
<reference evidence="1" key="2">
    <citation type="submission" date="2019-04" db="EMBL/GenBank/DDBJ databases">
        <authorList>
            <person name="Howe K."/>
            <person name="Paulini M."/>
            <person name="Williams G."/>
        </authorList>
    </citation>
    <scope>NUCLEOTIDE SEQUENCE [LARGE SCALE GENOMIC DNA]</scope>
    <source>
        <strain evidence="1">FR3</strain>
    </source>
</reference>
<sequence length="47" mass="5017">MNSDGSSSSMGDDDNTVIVNYDRYCDDYDDCGDSDGSDNTGVIMVPV</sequence>
<evidence type="ECO:0000313" key="2">
    <source>
        <dbReference type="Proteomes" id="UP000006672"/>
    </source>
</evidence>
<dbReference type="AlphaFoldDB" id="A0A4E9FJT9"/>
<organism evidence="1">
    <name type="scientific">Brugia malayi</name>
    <name type="common">Filarial nematode worm</name>
    <dbReference type="NCBI Taxonomy" id="6279"/>
    <lineage>
        <taxon>Eukaryota</taxon>
        <taxon>Metazoa</taxon>
        <taxon>Ecdysozoa</taxon>
        <taxon>Nematoda</taxon>
        <taxon>Chromadorea</taxon>
        <taxon>Rhabditida</taxon>
        <taxon>Spirurina</taxon>
        <taxon>Spiruromorpha</taxon>
        <taxon>Filarioidea</taxon>
        <taxon>Onchocercidae</taxon>
        <taxon>Brugia</taxon>
    </lineage>
</organism>
<accession>A0A5S6PEA4</accession>
<evidence type="ECO:0000313" key="1">
    <source>
        <dbReference type="EMBL" id="VIO97215.1"/>
    </source>
</evidence>
<gene>
    <name evidence="1 3" type="primary">Bm17683</name>
    <name evidence="1" type="ORF">BM_BM17683</name>
</gene>
<dbReference type="KEGG" id="bmy:BM_BM17683"/>